<dbReference type="OrthoDB" id="10548336at2759"/>
<keyword evidence="2" id="KW-1185">Reference proteome</keyword>
<proteinExistence type="predicted"/>
<name>A0A1Y3B094_EURMA</name>
<accession>A0A1Y3B094</accession>
<comment type="caution">
    <text evidence="1">The sequence shown here is derived from an EMBL/GenBank/DDBJ whole genome shotgun (WGS) entry which is preliminary data.</text>
</comment>
<dbReference type="EMBL" id="MUJZ01050648">
    <property type="protein sequence ID" value="OTF73657.1"/>
    <property type="molecule type" value="Genomic_DNA"/>
</dbReference>
<dbReference type="Proteomes" id="UP000194236">
    <property type="component" value="Unassembled WGS sequence"/>
</dbReference>
<reference evidence="1 2" key="1">
    <citation type="submission" date="2017-03" db="EMBL/GenBank/DDBJ databases">
        <title>Genome Survey of Euroglyphus maynei.</title>
        <authorList>
            <person name="Arlian L.G."/>
            <person name="Morgan M.S."/>
            <person name="Rider S.D."/>
        </authorList>
    </citation>
    <scope>NUCLEOTIDE SEQUENCE [LARGE SCALE GENOMIC DNA]</scope>
    <source>
        <strain evidence="1">Arlian Lab</strain>
        <tissue evidence="1">Whole body</tissue>
    </source>
</reference>
<organism evidence="1 2">
    <name type="scientific">Euroglyphus maynei</name>
    <name type="common">Mayne's house dust mite</name>
    <dbReference type="NCBI Taxonomy" id="6958"/>
    <lineage>
        <taxon>Eukaryota</taxon>
        <taxon>Metazoa</taxon>
        <taxon>Ecdysozoa</taxon>
        <taxon>Arthropoda</taxon>
        <taxon>Chelicerata</taxon>
        <taxon>Arachnida</taxon>
        <taxon>Acari</taxon>
        <taxon>Acariformes</taxon>
        <taxon>Sarcoptiformes</taxon>
        <taxon>Astigmata</taxon>
        <taxon>Psoroptidia</taxon>
        <taxon>Analgoidea</taxon>
        <taxon>Pyroglyphidae</taxon>
        <taxon>Pyroglyphinae</taxon>
        <taxon>Euroglyphus</taxon>
    </lineage>
</organism>
<evidence type="ECO:0000313" key="1">
    <source>
        <dbReference type="EMBL" id="OTF73657.1"/>
    </source>
</evidence>
<dbReference type="AlphaFoldDB" id="A0A1Y3B094"/>
<protein>
    <submittedName>
        <fullName evidence="1">Uncharacterized protein</fullName>
    </submittedName>
</protein>
<gene>
    <name evidence="1" type="ORF">BLA29_004680</name>
</gene>
<sequence>MNPHTNSKVNWRPIEQSIEQQIPITLHRITSTSIPDAPIIGSTANGIIRPFTMDPTSYNGIVNSHDSPISTKTMIPYKQSIPIDISHQHGIIPMSMSPEPHNHHHYSNMNTWPLMLKTPPLPPPPIRSVMGISPPHSTSGLLSKKLSLLSRKYLG</sequence>
<evidence type="ECO:0000313" key="2">
    <source>
        <dbReference type="Proteomes" id="UP000194236"/>
    </source>
</evidence>